<evidence type="ECO:0000256" key="1">
    <source>
        <dbReference type="ARBA" id="ARBA00022723"/>
    </source>
</evidence>
<keyword evidence="1" id="KW-0479">Metal-binding</keyword>
<evidence type="ECO:0000256" key="3">
    <source>
        <dbReference type="ARBA" id="ARBA00022833"/>
    </source>
</evidence>
<organism evidence="5">
    <name type="scientific">viral metagenome</name>
    <dbReference type="NCBI Taxonomy" id="1070528"/>
    <lineage>
        <taxon>unclassified sequences</taxon>
        <taxon>metagenomes</taxon>
        <taxon>organismal metagenomes</taxon>
    </lineage>
</organism>
<name>A0A6C0I4X7_9ZZZZ</name>
<accession>A0A6C0I4X7</accession>
<dbReference type="InterPro" id="IPR051834">
    <property type="entry name" value="RING_finger_E3_ligase"/>
</dbReference>
<dbReference type="PANTHER" id="PTHR45931">
    <property type="entry name" value="SI:CH211-59O9.10"/>
    <property type="match status" value="1"/>
</dbReference>
<dbReference type="PROSITE" id="PS50089">
    <property type="entry name" value="ZF_RING_2"/>
    <property type="match status" value="1"/>
</dbReference>
<dbReference type="Pfam" id="PF13639">
    <property type="entry name" value="zf-RING_2"/>
    <property type="match status" value="1"/>
</dbReference>
<dbReference type="InterPro" id="IPR013083">
    <property type="entry name" value="Znf_RING/FYVE/PHD"/>
</dbReference>
<dbReference type="InterPro" id="IPR001841">
    <property type="entry name" value="Znf_RING"/>
</dbReference>
<dbReference type="SMART" id="SM00184">
    <property type="entry name" value="RING"/>
    <property type="match status" value="1"/>
</dbReference>
<dbReference type="Gene3D" id="3.30.40.10">
    <property type="entry name" value="Zinc/RING finger domain, C3HC4 (zinc finger)"/>
    <property type="match status" value="1"/>
</dbReference>
<dbReference type="PANTHER" id="PTHR45931:SF16">
    <property type="entry name" value="RING_U-BOX SUPERFAMILY PROTEIN"/>
    <property type="match status" value="1"/>
</dbReference>
<evidence type="ECO:0000313" key="5">
    <source>
        <dbReference type="EMBL" id="QHT87455.1"/>
    </source>
</evidence>
<dbReference type="GO" id="GO:0008270">
    <property type="term" value="F:zinc ion binding"/>
    <property type="evidence" value="ECO:0007669"/>
    <property type="project" value="UniProtKB-KW"/>
</dbReference>
<dbReference type="AlphaFoldDB" id="A0A6C0I4X7"/>
<protein>
    <recommendedName>
        <fullName evidence="4">RING-type domain-containing protein</fullName>
    </recommendedName>
</protein>
<dbReference type="SUPFAM" id="SSF57850">
    <property type="entry name" value="RING/U-box"/>
    <property type="match status" value="1"/>
</dbReference>
<keyword evidence="2" id="KW-0863">Zinc-finger</keyword>
<dbReference type="GO" id="GO:0005634">
    <property type="term" value="C:nucleus"/>
    <property type="evidence" value="ECO:0007669"/>
    <property type="project" value="TreeGrafter"/>
</dbReference>
<sequence length="163" mass="19105">MESTLTLYDMFSRDVLFYFRDVYQLNDEKYSDFMQYLCDHKHKLRGKTFSKFQLYILDAARLVKCTAAHCGHWHVKGATGRIVCTDCVNRKEHKSKARNMTKEISQVLCEKKQLCSMCMSNVKKNTKASCLPCGHQFHESCIMDWLIKYNKNSCPYCRTSVVK</sequence>
<dbReference type="GO" id="GO:0006511">
    <property type="term" value="P:ubiquitin-dependent protein catabolic process"/>
    <property type="evidence" value="ECO:0007669"/>
    <property type="project" value="TreeGrafter"/>
</dbReference>
<evidence type="ECO:0000256" key="2">
    <source>
        <dbReference type="ARBA" id="ARBA00022771"/>
    </source>
</evidence>
<keyword evidence="3" id="KW-0862">Zinc</keyword>
<dbReference type="GO" id="GO:0061630">
    <property type="term" value="F:ubiquitin protein ligase activity"/>
    <property type="evidence" value="ECO:0007669"/>
    <property type="project" value="TreeGrafter"/>
</dbReference>
<reference evidence="5" key="1">
    <citation type="journal article" date="2020" name="Nature">
        <title>Giant virus diversity and host interactions through global metagenomics.</title>
        <authorList>
            <person name="Schulz F."/>
            <person name="Roux S."/>
            <person name="Paez-Espino D."/>
            <person name="Jungbluth S."/>
            <person name="Walsh D.A."/>
            <person name="Denef V.J."/>
            <person name="McMahon K.D."/>
            <person name="Konstantinidis K.T."/>
            <person name="Eloe-Fadrosh E.A."/>
            <person name="Kyrpides N.C."/>
            <person name="Woyke T."/>
        </authorList>
    </citation>
    <scope>NUCLEOTIDE SEQUENCE</scope>
    <source>
        <strain evidence="5">GVMAG-M-3300023184-190</strain>
    </source>
</reference>
<proteinExistence type="predicted"/>
<dbReference type="EMBL" id="MN740089">
    <property type="protein sequence ID" value="QHT87455.1"/>
    <property type="molecule type" value="Genomic_DNA"/>
</dbReference>
<evidence type="ECO:0000259" key="4">
    <source>
        <dbReference type="PROSITE" id="PS50089"/>
    </source>
</evidence>
<feature type="domain" description="RING-type" evidence="4">
    <location>
        <begin position="115"/>
        <end position="158"/>
    </location>
</feature>